<dbReference type="OrthoDB" id="9773765at2"/>
<comment type="pathway">
    <text evidence="1">Porphyrin-containing compound metabolism; siroheme biosynthesis; sirohydrochlorin from precorrin-2: step 1/1.</text>
</comment>
<dbReference type="GO" id="GO:0004325">
    <property type="term" value="F:ferrochelatase activity"/>
    <property type="evidence" value="ECO:0007669"/>
    <property type="project" value="InterPro"/>
</dbReference>
<dbReference type="PATRIC" id="fig|1423726.3.peg.431"/>
<dbReference type="AlphaFoldDB" id="A0A0R1GVB7"/>
<dbReference type="GO" id="GO:0043115">
    <property type="term" value="F:precorrin-2 dehydrogenase activity"/>
    <property type="evidence" value="ECO:0007669"/>
    <property type="project" value="UniProtKB-EC"/>
</dbReference>
<comment type="catalytic activity">
    <reaction evidence="6">
        <text>precorrin-2 + NAD(+) = sirohydrochlorin + NADH + 2 H(+)</text>
        <dbReference type="Rhea" id="RHEA:15613"/>
        <dbReference type="ChEBI" id="CHEBI:15378"/>
        <dbReference type="ChEBI" id="CHEBI:57540"/>
        <dbReference type="ChEBI" id="CHEBI:57945"/>
        <dbReference type="ChEBI" id="CHEBI:58351"/>
        <dbReference type="ChEBI" id="CHEBI:58827"/>
        <dbReference type="EC" id="1.3.1.76"/>
    </reaction>
</comment>
<name>A0A0R1GVB7_9LACO</name>
<evidence type="ECO:0000256" key="3">
    <source>
        <dbReference type="ARBA" id="ARBA00023002"/>
    </source>
</evidence>
<dbReference type="InterPro" id="IPR028161">
    <property type="entry name" value="Met8-like"/>
</dbReference>
<keyword evidence="5" id="KW-0627">Porphyrin biosynthesis</keyword>
<evidence type="ECO:0000256" key="2">
    <source>
        <dbReference type="ARBA" id="ARBA00012400"/>
    </source>
</evidence>
<dbReference type="InterPro" id="IPR006367">
    <property type="entry name" value="Sirohaem_synthase_N"/>
</dbReference>
<dbReference type="Proteomes" id="UP000051461">
    <property type="component" value="Unassembled WGS sequence"/>
</dbReference>
<dbReference type="Gene3D" id="3.40.50.720">
    <property type="entry name" value="NAD(P)-binding Rossmann-like Domain"/>
    <property type="match status" value="1"/>
</dbReference>
<dbReference type="NCBIfam" id="TIGR01470">
    <property type="entry name" value="cysG_Nterm"/>
    <property type="match status" value="1"/>
</dbReference>
<gene>
    <name evidence="7" type="ORF">FC07_GL000415</name>
</gene>
<dbReference type="SUPFAM" id="SSF75615">
    <property type="entry name" value="Siroheme synthase middle domains-like"/>
    <property type="match status" value="1"/>
</dbReference>
<dbReference type="PANTHER" id="PTHR35330">
    <property type="entry name" value="SIROHEME BIOSYNTHESIS PROTEIN MET8"/>
    <property type="match status" value="1"/>
</dbReference>
<organism evidence="7 8">
    <name type="scientific">Loigolactobacillus bifermentans DSM 20003</name>
    <dbReference type="NCBI Taxonomy" id="1423726"/>
    <lineage>
        <taxon>Bacteria</taxon>
        <taxon>Bacillati</taxon>
        <taxon>Bacillota</taxon>
        <taxon>Bacilli</taxon>
        <taxon>Lactobacillales</taxon>
        <taxon>Lactobacillaceae</taxon>
        <taxon>Loigolactobacillus</taxon>
    </lineage>
</organism>
<proteinExistence type="predicted"/>
<dbReference type="SUPFAM" id="SSF51735">
    <property type="entry name" value="NAD(P)-binding Rossmann-fold domains"/>
    <property type="match status" value="1"/>
</dbReference>
<dbReference type="EMBL" id="AZDA01000090">
    <property type="protein sequence ID" value="KRK34663.1"/>
    <property type="molecule type" value="Genomic_DNA"/>
</dbReference>
<evidence type="ECO:0000313" key="7">
    <source>
        <dbReference type="EMBL" id="KRK34663.1"/>
    </source>
</evidence>
<dbReference type="PANTHER" id="PTHR35330:SF1">
    <property type="entry name" value="SIROHEME BIOSYNTHESIS PROTEIN MET8"/>
    <property type="match status" value="1"/>
</dbReference>
<dbReference type="UniPathway" id="UPA00262">
    <property type="reaction ID" value="UER00222"/>
</dbReference>
<dbReference type="Gene3D" id="3.30.160.110">
    <property type="entry name" value="Siroheme synthase, domain 2"/>
    <property type="match status" value="1"/>
</dbReference>
<sequence>MYPVMLNLAGQPVAVVGGGHVAARKISALLAAQAQVTVISPTLDPAIPQAQVQWLAQAYRRELVQHMVLIIACTDQPQLNAQIRQDASPGQWVNNTSDHRASDFYNMAQVQQGQVTVAISTNGHAPSRAKKLKQQLKTWLKAHVD</sequence>
<dbReference type="Pfam" id="PF13241">
    <property type="entry name" value="NAD_binding_7"/>
    <property type="match status" value="1"/>
</dbReference>
<dbReference type="InterPro" id="IPR036291">
    <property type="entry name" value="NAD(P)-bd_dom_sf"/>
</dbReference>
<evidence type="ECO:0000256" key="6">
    <source>
        <dbReference type="ARBA" id="ARBA00047561"/>
    </source>
</evidence>
<evidence type="ECO:0000256" key="5">
    <source>
        <dbReference type="ARBA" id="ARBA00023244"/>
    </source>
</evidence>
<dbReference type="EC" id="1.3.1.76" evidence="2"/>
<keyword evidence="4" id="KW-0520">NAD</keyword>
<keyword evidence="8" id="KW-1185">Reference proteome</keyword>
<dbReference type="STRING" id="1423726.FC07_GL000415"/>
<reference evidence="7 8" key="1">
    <citation type="journal article" date="2015" name="Genome Announc.">
        <title>Expanding the biotechnology potential of lactobacilli through comparative genomics of 213 strains and associated genera.</title>
        <authorList>
            <person name="Sun Z."/>
            <person name="Harris H.M."/>
            <person name="McCann A."/>
            <person name="Guo C."/>
            <person name="Argimon S."/>
            <person name="Zhang W."/>
            <person name="Yang X."/>
            <person name="Jeffery I.B."/>
            <person name="Cooney J.C."/>
            <person name="Kagawa T.F."/>
            <person name="Liu W."/>
            <person name="Song Y."/>
            <person name="Salvetti E."/>
            <person name="Wrobel A."/>
            <person name="Rasinkangas P."/>
            <person name="Parkhill J."/>
            <person name="Rea M.C."/>
            <person name="O'Sullivan O."/>
            <person name="Ritari J."/>
            <person name="Douillard F.P."/>
            <person name="Paul Ross R."/>
            <person name="Yang R."/>
            <person name="Briner A.E."/>
            <person name="Felis G.E."/>
            <person name="de Vos W.M."/>
            <person name="Barrangou R."/>
            <person name="Klaenhammer T.R."/>
            <person name="Caufield P.W."/>
            <person name="Cui Y."/>
            <person name="Zhang H."/>
            <person name="O'Toole P.W."/>
        </authorList>
    </citation>
    <scope>NUCLEOTIDE SEQUENCE [LARGE SCALE GENOMIC DNA]</scope>
    <source>
        <strain evidence="7 8">DSM 20003</strain>
    </source>
</reference>
<keyword evidence="3" id="KW-0560">Oxidoreductase</keyword>
<evidence type="ECO:0000256" key="1">
    <source>
        <dbReference type="ARBA" id="ARBA00005010"/>
    </source>
</evidence>
<evidence type="ECO:0000313" key="8">
    <source>
        <dbReference type="Proteomes" id="UP000051461"/>
    </source>
</evidence>
<comment type="caution">
    <text evidence="7">The sequence shown here is derived from an EMBL/GenBank/DDBJ whole genome shotgun (WGS) entry which is preliminary data.</text>
</comment>
<dbReference type="RefSeq" id="WP_057904923.1">
    <property type="nucleotide sequence ID" value="NZ_AZDA01000090.1"/>
</dbReference>
<protein>
    <recommendedName>
        <fullName evidence="2">precorrin-2 dehydrogenase</fullName>
        <ecNumber evidence="2">1.3.1.76</ecNumber>
    </recommendedName>
</protein>
<dbReference type="GO" id="GO:0019354">
    <property type="term" value="P:siroheme biosynthetic process"/>
    <property type="evidence" value="ECO:0007669"/>
    <property type="project" value="UniProtKB-UniPathway"/>
</dbReference>
<accession>A0A0R1GVB7</accession>
<evidence type="ECO:0000256" key="4">
    <source>
        <dbReference type="ARBA" id="ARBA00023027"/>
    </source>
</evidence>